<dbReference type="InterPro" id="IPR028145">
    <property type="entry name" value="Synaptonemal_3"/>
</dbReference>
<sequence length="88" mass="10532">MAEANSDKQTYEEVSGMLKDLNKDLERMLEQMEKISVKTTWMVYEMIMTRSDPALVDQMRRLEESFSQCREEIEKNWKNMLDETKKTS</sequence>
<evidence type="ECO:0000313" key="2">
    <source>
        <dbReference type="EMBL" id="KAG9484922.1"/>
    </source>
</evidence>
<dbReference type="Pfam" id="PF15191">
    <property type="entry name" value="Synaptonemal_3"/>
    <property type="match status" value="1"/>
</dbReference>
<dbReference type="OrthoDB" id="9944849at2759"/>
<evidence type="ECO:0000313" key="3">
    <source>
        <dbReference type="Proteomes" id="UP000770717"/>
    </source>
</evidence>
<evidence type="ECO:0000256" key="1">
    <source>
        <dbReference type="SAM" id="Coils"/>
    </source>
</evidence>
<feature type="coiled-coil region" evidence="1">
    <location>
        <begin position="11"/>
        <end position="38"/>
    </location>
</feature>
<dbReference type="GO" id="GO:0007131">
    <property type="term" value="P:reciprocal meiotic recombination"/>
    <property type="evidence" value="ECO:0007669"/>
    <property type="project" value="InterPro"/>
</dbReference>
<comment type="caution">
    <text evidence="2">The sequence shown here is derived from an EMBL/GenBank/DDBJ whole genome shotgun (WGS) entry which is preliminary data.</text>
</comment>
<dbReference type="PANTHER" id="PTHR36686">
    <property type="entry name" value="SYNAPTONEMAL COMPLEX CENTRAL ELEMENT PROTEIN 3"/>
    <property type="match status" value="1"/>
</dbReference>
<gene>
    <name evidence="2" type="ORF">GDO78_008172</name>
</gene>
<protein>
    <recommendedName>
        <fullName evidence="4">Synaptonemal complex central element protein 3</fullName>
    </recommendedName>
</protein>
<accession>A0A8J6FBD3</accession>
<keyword evidence="3" id="KW-1185">Reference proteome</keyword>
<name>A0A8J6FBD3_ELECQ</name>
<dbReference type="GO" id="GO:0007130">
    <property type="term" value="P:synaptonemal complex assembly"/>
    <property type="evidence" value="ECO:0007669"/>
    <property type="project" value="InterPro"/>
</dbReference>
<dbReference type="PANTHER" id="PTHR36686:SF1">
    <property type="entry name" value="SYNAPTONEMAL COMPLEX CENTRAL ELEMENT PROTEIN 3"/>
    <property type="match status" value="1"/>
</dbReference>
<proteinExistence type="predicted"/>
<keyword evidence="1" id="KW-0175">Coiled coil</keyword>
<reference evidence="2" key="1">
    <citation type="thesis" date="2020" institute="ProQuest LLC" country="789 East Eisenhower Parkway, Ann Arbor, MI, USA">
        <title>Comparative Genomics and Chromosome Evolution.</title>
        <authorList>
            <person name="Mudd A.B."/>
        </authorList>
    </citation>
    <scope>NUCLEOTIDE SEQUENCE</scope>
    <source>
        <strain evidence="2">HN-11 Male</strain>
        <tissue evidence="2">Kidney and liver</tissue>
    </source>
</reference>
<organism evidence="2 3">
    <name type="scientific">Eleutherodactylus coqui</name>
    <name type="common">Puerto Rican coqui</name>
    <dbReference type="NCBI Taxonomy" id="57060"/>
    <lineage>
        <taxon>Eukaryota</taxon>
        <taxon>Metazoa</taxon>
        <taxon>Chordata</taxon>
        <taxon>Craniata</taxon>
        <taxon>Vertebrata</taxon>
        <taxon>Euteleostomi</taxon>
        <taxon>Amphibia</taxon>
        <taxon>Batrachia</taxon>
        <taxon>Anura</taxon>
        <taxon>Neobatrachia</taxon>
        <taxon>Hyloidea</taxon>
        <taxon>Eleutherodactylidae</taxon>
        <taxon>Eleutherodactylinae</taxon>
        <taxon>Eleutherodactylus</taxon>
        <taxon>Eleutherodactylus</taxon>
    </lineage>
</organism>
<dbReference type="GO" id="GO:0007283">
    <property type="term" value="P:spermatogenesis"/>
    <property type="evidence" value="ECO:0007669"/>
    <property type="project" value="InterPro"/>
</dbReference>
<dbReference type="Proteomes" id="UP000770717">
    <property type="component" value="Unassembled WGS sequence"/>
</dbReference>
<evidence type="ECO:0008006" key="4">
    <source>
        <dbReference type="Google" id="ProtNLM"/>
    </source>
</evidence>
<dbReference type="AlphaFoldDB" id="A0A8J6FBD3"/>
<dbReference type="EMBL" id="WNTK01000004">
    <property type="protein sequence ID" value="KAG9484922.1"/>
    <property type="molecule type" value="Genomic_DNA"/>
</dbReference>